<dbReference type="InterPro" id="IPR007492">
    <property type="entry name" value="LytTR_DNA-bd_dom"/>
</dbReference>
<name>A0A2U2JC25_9FLAO</name>
<dbReference type="EMBL" id="QFFG01000002">
    <property type="protein sequence ID" value="PWG05890.1"/>
    <property type="molecule type" value="Genomic_DNA"/>
</dbReference>
<keyword evidence="4" id="KW-1185">Reference proteome</keyword>
<keyword evidence="1" id="KW-1133">Transmembrane helix</keyword>
<feature type="domain" description="HTH LytTR-type" evidence="2">
    <location>
        <begin position="184"/>
        <end position="286"/>
    </location>
</feature>
<proteinExistence type="predicted"/>
<dbReference type="GO" id="GO:0003677">
    <property type="term" value="F:DNA binding"/>
    <property type="evidence" value="ECO:0007669"/>
    <property type="project" value="InterPro"/>
</dbReference>
<comment type="caution">
    <text evidence="3">The sequence shown here is derived from an EMBL/GenBank/DDBJ whole genome shotgun (WGS) entry which is preliminary data.</text>
</comment>
<gene>
    <name evidence="3" type="ORF">DIS07_05460</name>
</gene>
<evidence type="ECO:0000259" key="2">
    <source>
        <dbReference type="SMART" id="SM00850"/>
    </source>
</evidence>
<dbReference type="SMART" id="SM00850">
    <property type="entry name" value="LytTR"/>
    <property type="match status" value="1"/>
</dbReference>
<accession>A0A2U2JC25</accession>
<evidence type="ECO:0000313" key="4">
    <source>
        <dbReference type="Proteomes" id="UP000245670"/>
    </source>
</evidence>
<dbReference type="Pfam" id="PF04397">
    <property type="entry name" value="LytTR"/>
    <property type="match status" value="1"/>
</dbReference>
<keyword evidence="1" id="KW-0472">Membrane</keyword>
<reference evidence="3 4" key="1">
    <citation type="submission" date="2018-05" db="EMBL/GenBank/DDBJ databases">
        <title>Polaribacter aquimarinus sp. nov., isolated from sediment in a sediment of sea.</title>
        <authorList>
            <person name="Lu D."/>
        </authorList>
    </citation>
    <scope>NUCLEOTIDE SEQUENCE [LARGE SCALE GENOMIC DNA]</scope>
    <source>
        <strain evidence="3 4">ZY113</strain>
    </source>
</reference>
<feature type="transmembrane region" description="Helical" evidence="1">
    <location>
        <begin position="50"/>
        <end position="75"/>
    </location>
</feature>
<evidence type="ECO:0000313" key="3">
    <source>
        <dbReference type="EMBL" id="PWG05890.1"/>
    </source>
</evidence>
<dbReference type="Proteomes" id="UP000245670">
    <property type="component" value="Unassembled WGS sequence"/>
</dbReference>
<dbReference type="Gene3D" id="2.40.50.1020">
    <property type="entry name" value="LytTr DNA-binding domain"/>
    <property type="match status" value="1"/>
</dbReference>
<evidence type="ECO:0000256" key="1">
    <source>
        <dbReference type="SAM" id="Phobius"/>
    </source>
</evidence>
<dbReference type="RefSeq" id="WP_109404222.1">
    <property type="nucleotide sequence ID" value="NZ_QFFG01000002.1"/>
</dbReference>
<feature type="transmembrane region" description="Helical" evidence="1">
    <location>
        <begin position="87"/>
        <end position="106"/>
    </location>
</feature>
<sequence length="287" mass="33993">MQFFNWIKKPYFFIDSPKFNLLLSFGVGFFIFLFLFTFQPFGIPSILNNIFLYTGGFGLVTFFTMLFFFVFLPFIFKDFFKDENWTVGKNILFLFLLVFIITIGNYYYNSFFQNTDNMKLLTLKNFFVYTFSLAIFPLITFTYISEKLHRIHRERTSKEIMEFKVSQQLESKNEEIKIFGDNEKETITFNLDNLVYITSQGNYASFYLKKGDGLEEKIIRNTLSNIAKKLHKKSTIFRCHKSYIINSKFMNSISGNARGYYLESDLLPNQIPISRSFKKDNLKNLIS</sequence>
<protein>
    <recommendedName>
        <fullName evidence="2">HTH LytTR-type domain-containing protein</fullName>
    </recommendedName>
</protein>
<feature type="transmembrane region" description="Helical" evidence="1">
    <location>
        <begin position="126"/>
        <end position="145"/>
    </location>
</feature>
<keyword evidence="1" id="KW-0812">Transmembrane</keyword>
<feature type="transmembrane region" description="Helical" evidence="1">
    <location>
        <begin position="21"/>
        <end position="38"/>
    </location>
</feature>
<dbReference type="OrthoDB" id="1118393at2"/>
<dbReference type="AlphaFoldDB" id="A0A2U2JC25"/>
<organism evidence="3 4">
    <name type="scientific">Polaribacter aquimarinus</name>
    <dbReference type="NCBI Taxonomy" id="2100726"/>
    <lineage>
        <taxon>Bacteria</taxon>
        <taxon>Pseudomonadati</taxon>
        <taxon>Bacteroidota</taxon>
        <taxon>Flavobacteriia</taxon>
        <taxon>Flavobacteriales</taxon>
        <taxon>Flavobacteriaceae</taxon>
    </lineage>
</organism>